<dbReference type="Proteomes" id="UP000673447">
    <property type="component" value="Unassembled WGS sequence"/>
</dbReference>
<comment type="similarity">
    <text evidence="1">Belongs to the MlaA family.</text>
</comment>
<comment type="caution">
    <text evidence="4">The sequence shown here is derived from an EMBL/GenBank/DDBJ whole genome shotgun (WGS) entry which is preliminary data.</text>
</comment>
<keyword evidence="2 3" id="KW-0732">Signal</keyword>
<dbReference type="GO" id="GO:0120010">
    <property type="term" value="P:intermembrane phospholipid transfer"/>
    <property type="evidence" value="ECO:0007669"/>
    <property type="project" value="TreeGrafter"/>
</dbReference>
<gene>
    <name evidence="4" type="ORF">J5837_02680</name>
</gene>
<evidence type="ECO:0000256" key="3">
    <source>
        <dbReference type="SAM" id="SignalP"/>
    </source>
</evidence>
<feature type="chain" id="PRO_5038072919" evidence="3">
    <location>
        <begin position="21"/>
        <end position="323"/>
    </location>
</feature>
<dbReference type="PRINTS" id="PR01805">
    <property type="entry name" value="VACJLIPOPROT"/>
</dbReference>
<accession>A0A940X1A4</accession>
<name>A0A940X1A4_9GAMM</name>
<reference evidence="4" key="1">
    <citation type="journal article" date="2016" name="Int. J. Syst. Evol. Microbiol.">
        <title>Pseudoxanthomonas helianthi sp. nov., isolated from roots of Jerusalem artichoke (Helianthus tuberosus).</title>
        <authorList>
            <person name="Kittiwongwattana C."/>
            <person name="Thawai C."/>
        </authorList>
    </citation>
    <scope>NUCLEOTIDE SEQUENCE</scope>
    <source>
        <strain evidence="4">110414</strain>
    </source>
</reference>
<proteinExistence type="inferred from homology"/>
<dbReference type="AlphaFoldDB" id="A0A940X1A4"/>
<sequence length="323" mass="34914">MQFPNSLLFAAAFLAVSGCASPGGHLGQTSGVPVVQEVAEGDTTDDPVALPPLPTVELEPAMAVVPEESIGASAAAGTPVAHSLMIDVAPAGQPPDSSHGGGLPEVEQDAHALYTDAVLRDPWEKYNRRIHRFNNLFDRYILRPLAKGYANAVPAPVRSGVSRFFSNLGTPATALNQLLQGHPVHALQSLGRFTVNTTVGIVGVLDPATRMRIPKRDEEDFGQTLATWGWRDSRYLVMPLLGPRTVRDAAAVAADRRLSPLAYVEDGQAAGALQLLEIVDMRAGLLPMDEARRTAYDEYALVRDAWAQRRTQRIEQDLRRDGD</sequence>
<evidence type="ECO:0000256" key="2">
    <source>
        <dbReference type="ARBA" id="ARBA00022729"/>
    </source>
</evidence>
<dbReference type="GO" id="GO:0016020">
    <property type="term" value="C:membrane"/>
    <property type="evidence" value="ECO:0007669"/>
    <property type="project" value="InterPro"/>
</dbReference>
<evidence type="ECO:0000256" key="1">
    <source>
        <dbReference type="ARBA" id="ARBA00010634"/>
    </source>
</evidence>
<reference evidence="4" key="2">
    <citation type="submission" date="2021-03" db="EMBL/GenBank/DDBJ databases">
        <authorList>
            <person name="Cao W."/>
        </authorList>
    </citation>
    <scope>NUCLEOTIDE SEQUENCE</scope>
    <source>
        <strain evidence="4">110414</strain>
    </source>
</reference>
<dbReference type="Pfam" id="PF04333">
    <property type="entry name" value="MlaA"/>
    <property type="match status" value="1"/>
</dbReference>
<keyword evidence="5" id="KW-1185">Reference proteome</keyword>
<dbReference type="EMBL" id="JAGKTC010000001">
    <property type="protein sequence ID" value="MBP3983317.1"/>
    <property type="molecule type" value="Genomic_DNA"/>
</dbReference>
<evidence type="ECO:0000313" key="5">
    <source>
        <dbReference type="Proteomes" id="UP000673447"/>
    </source>
</evidence>
<dbReference type="InterPro" id="IPR007428">
    <property type="entry name" value="MlaA"/>
</dbReference>
<feature type="signal peptide" evidence="3">
    <location>
        <begin position="1"/>
        <end position="20"/>
    </location>
</feature>
<evidence type="ECO:0000313" key="4">
    <source>
        <dbReference type="EMBL" id="MBP3983317.1"/>
    </source>
</evidence>
<organism evidence="4 5">
    <name type="scientific">Pseudoxanthomonas helianthi</name>
    <dbReference type="NCBI Taxonomy" id="1453541"/>
    <lineage>
        <taxon>Bacteria</taxon>
        <taxon>Pseudomonadati</taxon>
        <taxon>Pseudomonadota</taxon>
        <taxon>Gammaproteobacteria</taxon>
        <taxon>Lysobacterales</taxon>
        <taxon>Lysobacteraceae</taxon>
        <taxon>Pseudoxanthomonas</taxon>
    </lineage>
</organism>
<dbReference type="PANTHER" id="PTHR30035:SF3">
    <property type="entry name" value="INTERMEMBRANE PHOSPHOLIPID TRANSPORT SYSTEM LIPOPROTEIN MLAA"/>
    <property type="match status" value="1"/>
</dbReference>
<keyword evidence="4" id="KW-0449">Lipoprotein</keyword>
<dbReference type="PANTHER" id="PTHR30035">
    <property type="entry name" value="LIPOPROTEIN VACJ-RELATED"/>
    <property type="match status" value="1"/>
</dbReference>
<dbReference type="RefSeq" id="WP_210535174.1">
    <property type="nucleotide sequence ID" value="NZ_JAGKTC010000001.1"/>
</dbReference>
<protein>
    <submittedName>
        <fullName evidence="4">VacJ family lipoprotein</fullName>
    </submittedName>
</protein>